<dbReference type="InterPro" id="IPR001494">
    <property type="entry name" value="Importin-beta_N"/>
</dbReference>
<sequence>MDSTFLSRATFNKTESANCLEASSMTPGVAPVLLEALQALYHHPEQAVKDAASRWLEDFQQTVEAWAVSDQILHDPSSSLEAQYFCAQTLRTKIQRDFEELPPGAANQLRKSLVLLLGRYQAGPPAVRAQLALALTALAGHLPANEWSAEDGSGGPSVVQWIARQLNEQPSAVPGLLEMLAELPRESASYKIAIRPARRRQFSEELVASVPDALGLLGAFLSAQGGDQAVVNKLLSAFAAWLRLANGMPAQDLVNQPLTKAALDGLNEQATFDTAVDAVCELIRYTVSGQGLGDLLAHMPLVQVLVPRVMALRPRFDAALRQALAEKAENEGSEAVPVDSENQVEEDEDTTKAMARLFAELAEAYSELVASGSPDAVIMAQAMLEVAAHPDDTIASTTFNFWHKLSRALTSKPQGGNSPSGSAGSAAVINEKERRLALFRPLFQMLVSLVTGRVRYPPGFDTWRKDQKADFKHTRYSVADVLLDVGEVLGGESLLALLGQPLFQAAQNLSASNDWQTFEASLYCIRGISRLVPSTEASVLPEIMALLPSVPPHHPQLLYTSALTIAAYSEWLASARNVSALLPPVLTLLATALSAQEEAPSAAAVALQHVCDTCSVHIASTSGHMDALLGLYERTLNPETRPGDPPIRLENEHVMHVIEGVCKVVNKLPTERGEQLLQSLCVPILTPLQQLAVATQQGSTPSAGLFVQHLDRLSEVFRCYRSPRPLADAFGRMWPLVQTLFALKGGDTRIMERLCRACKLALRTCGTDLAPMLPAIANEVQLRYQGTHQSCLLYVASEVVKVFGMHTSQKDTVGFLLNSLFPETLSSLKTISDFTAHPDLADDCFLLAGRCLRYCPQLIGASPLLPQLLDCALTGITVQHREACRSILSFLQQVLELVKSREGADVRSSVEAAIQPRGPTLLRILIAGITGALPEARLDELIDTLSYFAPLVGQSIVQWTQQTLGLIPDSALSNGEKDAFIQAVAQVASSNSDHREQLTTAVDELSDVCRRNKKVLSAVQDALQPLQLKYPSG</sequence>
<keyword evidence="4" id="KW-0653">Protein transport</keyword>
<name>A0A1Y1IEY9_KLENI</name>
<keyword evidence="5" id="KW-0539">Nucleus</keyword>
<evidence type="ECO:0000259" key="7">
    <source>
        <dbReference type="PROSITE" id="PS50166"/>
    </source>
</evidence>
<keyword evidence="9" id="KW-1185">Reference proteome</keyword>
<dbReference type="GO" id="GO:0006606">
    <property type="term" value="P:protein import into nucleus"/>
    <property type="evidence" value="ECO:0000318"/>
    <property type="project" value="GO_Central"/>
</dbReference>
<dbReference type="OMA" id="LECITSW"/>
<dbReference type="STRING" id="105231.A0A1Y1IEY9"/>
<dbReference type="Pfam" id="PF08389">
    <property type="entry name" value="Xpo1"/>
    <property type="match status" value="1"/>
</dbReference>
<comment type="subcellular location">
    <subcellularLocation>
        <location evidence="1">Nucleus</location>
    </subcellularLocation>
</comment>
<dbReference type="InterPro" id="IPR011989">
    <property type="entry name" value="ARM-like"/>
</dbReference>
<dbReference type="GO" id="GO:0005634">
    <property type="term" value="C:nucleus"/>
    <property type="evidence" value="ECO:0007669"/>
    <property type="project" value="UniProtKB-SubCell"/>
</dbReference>
<evidence type="ECO:0000256" key="5">
    <source>
        <dbReference type="ARBA" id="ARBA00023242"/>
    </source>
</evidence>
<reference evidence="8 9" key="1">
    <citation type="journal article" date="2014" name="Nat. Commun.">
        <title>Klebsormidium flaccidum genome reveals primary factors for plant terrestrial adaptation.</title>
        <authorList>
            <person name="Hori K."/>
            <person name="Maruyama F."/>
            <person name="Fujisawa T."/>
            <person name="Togashi T."/>
            <person name="Yamamoto N."/>
            <person name="Seo M."/>
            <person name="Sato S."/>
            <person name="Yamada T."/>
            <person name="Mori H."/>
            <person name="Tajima N."/>
            <person name="Moriyama T."/>
            <person name="Ikeuchi M."/>
            <person name="Watanabe M."/>
            <person name="Wada H."/>
            <person name="Kobayashi K."/>
            <person name="Saito M."/>
            <person name="Masuda T."/>
            <person name="Sasaki-Sekimoto Y."/>
            <person name="Mashiguchi K."/>
            <person name="Awai K."/>
            <person name="Shimojima M."/>
            <person name="Masuda S."/>
            <person name="Iwai M."/>
            <person name="Nobusawa T."/>
            <person name="Narise T."/>
            <person name="Kondo S."/>
            <person name="Saito H."/>
            <person name="Sato R."/>
            <person name="Murakawa M."/>
            <person name="Ihara Y."/>
            <person name="Oshima-Yamada Y."/>
            <person name="Ohtaka K."/>
            <person name="Satoh M."/>
            <person name="Sonobe K."/>
            <person name="Ishii M."/>
            <person name="Ohtani R."/>
            <person name="Kanamori-Sato M."/>
            <person name="Honoki R."/>
            <person name="Miyazaki D."/>
            <person name="Mochizuki H."/>
            <person name="Umetsu J."/>
            <person name="Higashi K."/>
            <person name="Shibata D."/>
            <person name="Kamiya Y."/>
            <person name="Sato N."/>
            <person name="Nakamura Y."/>
            <person name="Tabata S."/>
            <person name="Ida S."/>
            <person name="Kurokawa K."/>
            <person name="Ohta H."/>
        </authorList>
    </citation>
    <scope>NUCLEOTIDE SEQUENCE [LARGE SCALE GENOMIC DNA]</scope>
    <source>
        <strain evidence="8 9">NIES-2285</strain>
    </source>
</reference>
<evidence type="ECO:0000256" key="4">
    <source>
        <dbReference type="ARBA" id="ARBA00022927"/>
    </source>
</evidence>
<dbReference type="EMBL" id="DF237476">
    <property type="protein sequence ID" value="GAQ89470.1"/>
    <property type="molecule type" value="Genomic_DNA"/>
</dbReference>
<feature type="region of interest" description="Disordered" evidence="6">
    <location>
        <begin position="328"/>
        <end position="347"/>
    </location>
</feature>
<evidence type="ECO:0000313" key="9">
    <source>
        <dbReference type="Proteomes" id="UP000054558"/>
    </source>
</evidence>
<evidence type="ECO:0000256" key="6">
    <source>
        <dbReference type="SAM" id="MobiDB-lite"/>
    </source>
</evidence>
<dbReference type="Gene3D" id="1.25.10.10">
    <property type="entry name" value="Leucine-rich Repeat Variant"/>
    <property type="match status" value="1"/>
</dbReference>
<dbReference type="PANTHER" id="PTHR12363">
    <property type="entry name" value="TRANSPORTIN 3 AND IMPORTIN 13"/>
    <property type="match status" value="1"/>
</dbReference>
<dbReference type="InterPro" id="IPR058537">
    <property type="entry name" value="TPR_TNPO3_IPO13_4th"/>
</dbReference>
<evidence type="ECO:0000313" key="8">
    <source>
        <dbReference type="EMBL" id="GAQ89470.1"/>
    </source>
</evidence>
<dbReference type="Pfam" id="PF03810">
    <property type="entry name" value="IBN_N"/>
    <property type="match status" value="1"/>
</dbReference>
<dbReference type="SUPFAM" id="SSF48371">
    <property type="entry name" value="ARM repeat"/>
    <property type="match status" value="1"/>
</dbReference>
<evidence type="ECO:0000256" key="3">
    <source>
        <dbReference type="ARBA" id="ARBA00022448"/>
    </source>
</evidence>
<keyword evidence="3" id="KW-0813">Transport</keyword>
<proteinExistence type="inferred from homology"/>
<accession>A0A1Y1IEY9</accession>
<dbReference type="GO" id="GO:0005737">
    <property type="term" value="C:cytoplasm"/>
    <property type="evidence" value="ECO:0000318"/>
    <property type="project" value="GO_Central"/>
</dbReference>
<dbReference type="AlphaFoldDB" id="A0A1Y1IEY9"/>
<dbReference type="InterPro" id="IPR016024">
    <property type="entry name" value="ARM-type_fold"/>
</dbReference>
<dbReference type="OrthoDB" id="435593at2759"/>
<dbReference type="SMART" id="SM00913">
    <property type="entry name" value="IBN_N"/>
    <property type="match status" value="1"/>
</dbReference>
<comment type="similarity">
    <text evidence="2">Belongs to the importin beta family.</text>
</comment>
<dbReference type="Pfam" id="PF24140">
    <property type="entry name" value="TPR_TNPO3_IPO13_3rd"/>
    <property type="match status" value="1"/>
</dbReference>
<dbReference type="InterPro" id="IPR013598">
    <property type="entry name" value="Exportin-1/Importin-b-like"/>
</dbReference>
<dbReference type="PANTHER" id="PTHR12363:SF33">
    <property type="entry name" value="IMPORTIN-13"/>
    <property type="match status" value="1"/>
</dbReference>
<gene>
    <name evidence="8" type="ORF">KFL_005270020</name>
</gene>
<dbReference type="InterPro" id="IPR057941">
    <property type="entry name" value="TPR_TNPO3_IPO13_2nd"/>
</dbReference>
<dbReference type="GO" id="GO:0031267">
    <property type="term" value="F:small GTPase binding"/>
    <property type="evidence" value="ECO:0007669"/>
    <property type="project" value="InterPro"/>
</dbReference>
<dbReference type="InterPro" id="IPR057942">
    <property type="entry name" value="TPR_TNPO3_IPO13_3rd"/>
</dbReference>
<dbReference type="InterPro" id="IPR051345">
    <property type="entry name" value="Importin_beta-like_NTR"/>
</dbReference>
<organism evidence="8 9">
    <name type="scientific">Klebsormidium nitens</name>
    <name type="common">Green alga</name>
    <name type="synonym">Ulothrix nitens</name>
    <dbReference type="NCBI Taxonomy" id="105231"/>
    <lineage>
        <taxon>Eukaryota</taxon>
        <taxon>Viridiplantae</taxon>
        <taxon>Streptophyta</taxon>
        <taxon>Klebsormidiophyceae</taxon>
        <taxon>Klebsormidiales</taxon>
        <taxon>Klebsormidiaceae</taxon>
        <taxon>Klebsormidium</taxon>
    </lineage>
</organism>
<dbReference type="PROSITE" id="PS50166">
    <property type="entry name" value="IMPORTIN_B_NT"/>
    <property type="match status" value="1"/>
</dbReference>
<protein>
    <submittedName>
        <fullName evidence="8">Nuclear transport regulator</fullName>
    </submittedName>
</protein>
<feature type="domain" description="Importin N-terminal" evidence="7">
    <location>
        <begin position="52"/>
        <end position="119"/>
    </location>
</feature>
<evidence type="ECO:0000256" key="2">
    <source>
        <dbReference type="ARBA" id="ARBA00007991"/>
    </source>
</evidence>
<dbReference type="Proteomes" id="UP000054558">
    <property type="component" value="Unassembled WGS sequence"/>
</dbReference>
<dbReference type="Pfam" id="PF24139">
    <property type="entry name" value="TPR_TNPO3_IPO13_4th"/>
    <property type="match status" value="1"/>
</dbReference>
<evidence type="ECO:0000256" key="1">
    <source>
        <dbReference type="ARBA" id="ARBA00004123"/>
    </source>
</evidence>
<dbReference type="Pfam" id="PF24138">
    <property type="entry name" value="TPR_TNPO3_IPO13_2nd"/>
    <property type="match status" value="1"/>
</dbReference>